<dbReference type="InterPro" id="IPR007392">
    <property type="entry name" value="GD_AH_second"/>
</dbReference>
<dbReference type="STRING" id="162209.IJ22_26890"/>
<keyword evidence="2" id="KW-0456">Lyase</keyword>
<name>A0A0U2VQJ9_9BACL</name>
<dbReference type="Pfam" id="PF20629">
    <property type="entry name" value="GD_AH_C"/>
    <property type="match status" value="1"/>
</dbReference>
<keyword evidence="7" id="KW-1185">Reference proteome</keyword>
<comment type="similarity">
    <text evidence="1">Belongs to the UxaA family.</text>
</comment>
<keyword evidence="6" id="KW-0378">Hydrolase</keyword>
<organism evidence="6 7">
    <name type="scientific">Paenibacillus naphthalenovorans</name>
    <dbReference type="NCBI Taxonomy" id="162209"/>
    <lineage>
        <taxon>Bacteria</taxon>
        <taxon>Bacillati</taxon>
        <taxon>Bacillota</taxon>
        <taxon>Bacilli</taxon>
        <taxon>Bacillales</taxon>
        <taxon>Paenibacillaceae</taxon>
        <taxon>Paenibacillus</taxon>
    </lineage>
</organism>
<dbReference type="GO" id="GO:0019698">
    <property type="term" value="P:D-galacturonate catabolic process"/>
    <property type="evidence" value="ECO:0007669"/>
    <property type="project" value="TreeGrafter"/>
</dbReference>
<dbReference type="RefSeq" id="WP_062409129.1">
    <property type="nucleotide sequence ID" value="NZ_CP013652.1"/>
</dbReference>
<dbReference type="GO" id="GO:0016787">
    <property type="term" value="F:hydrolase activity"/>
    <property type="evidence" value="ECO:0007669"/>
    <property type="project" value="UniProtKB-KW"/>
</dbReference>
<feature type="domain" description="D-galactarate/Altronate dehydratase second" evidence="4">
    <location>
        <begin position="7"/>
        <end position="134"/>
    </location>
</feature>
<sequence>MADKFMGYWRKDGSVGVRNLIAIIPSVFCSAKVAERIAYQVPGSVYFRHPVGCSQVGEDLEITARTLIQIGRNPNFSGVVVVGLGCERFSPYELAEGIAPAQKMLETVVIQKEGDSLAAIQQGVKYARKMQQMASRQQREEADVSHLMIGLNCGGSDMTSGLVANPALGIASDMLVSQGGSSILAEITELLGTEHILARRAVNEQVAQEIKEIVSRTEKKLERQTRESSNVKRTHLISTGNYDGGLSSVVEKSLGSMKKSGNAPFSGTIQYAETPKVKGLLLMDSPGHDGEVSTGQVAAGAQMIVFPTGRGTPTGFPGVPVLKITGNPKTYEKMKENIDINAGEVLLGKKTLQQMGEEIYREILEVASGKMVKAEILGHDEQFCITRMT</sequence>
<dbReference type="PATRIC" id="fig|162209.4.peg.2862"/>
<accession>A0A0U2VQJ9</accession>
<dbReference type="PANTHER" id="PTHR30536">
    <property type="entry name" value="ALTRONATE/GALACTARATE DEHYDRATASE"/>
    <property type="match status" value="1"/>
</dbReference>
<gene>
    <name evidence="6" type="ORF">IJ22_26890</name>
</gene>
<dbReference type="PANTHER" id="PTHR30536:SF5">
    <property type="entry name" value="ALTRONATE DEHYDRATASE"/>
    <property type="match status" value="1"/>
</dbReference>
<evidence type="ECO:0000256" key="1">
    <source>
        <dbReference type="ARBA" id="ARBA00010986"/>
    </source>
</evidence>
<dbReference type="InterPro" id="IPR048332">
    <property type="entry name" value="GD_AH_C"/>
</dbReference>
<dbReference type="OrthoDB" id="9804574at2"/>
<evidence type="ECO:0000313" key="7">
    <source>
        <dbReference type="Proteomes" id="UP000061660"/>
    </source>
</evidence>
<dbReference type="KEGG" id="pnp:IJ22_26890"/>
<dbReference type="Proteomes" id="UP000061660">
    <property type="component" value="Chromosome"/>
</dbReference>
<evidence type="ECO:0000256" key="2">
    <source>
        <dbReference type="ARBA" id="ARBA00023239"/>
    </source>
</evidence>
<evidence type="ECO:0000259" key="4">
    <source>
        <dbReference type="Pfam" id="PF04295"/>
    </source>
</evidence>
<evidence type="ECO:0000259" key="5">
    <source>
        <dbReference type="Pfam" id="PF20629"/>
    </source>
</evidence>
<evidence type="ECO:0000256" key="3">
    <source>
        <dbReference type="SAM" id="Coils"/>
    </source>
</evidence>
<reference evidence="7" key="1">
    <citation type="submission" date="2015-12" db="EMBL/GenBank/DDBJ databases">
        <title>Complete genome sequences of two moderately thermophilic Paenibacillus species.</title>
        <authorList>
            <person name="Butler R.III."/>
            <person name="Wang J."/>
            <person name="Stark B.C."/>
            <person name="Pombert J.-F."/>
        </authorList>
    </citation>
    <scope>NUCLEOTIDE SEQUENCE [LARGE SCALE GENOMIC DNA]</scope>
    <source>
        <strain evidence="7">32O-Y</strain>
    </source>
</reference>
<dbReference type="EMBL" id="CP013652">
    <property type="protein sequence ID" value="ALS23062.1"/>
    <property type="molecule type" value="Genomic_DNA"/>
</dbReference>
<dbReference type="GO" id="GO:0016829">
    <property type="term" value="F:lyase activity"/>
    <property type="evidence" value="ECO:0007669"/>
    <property type="project" value="UniProtKB-KW"/>
</dbReference>
<protein>
    <submittedName>
        <fullName evidence="6">Carbohydrate hydrolase</fullName>
    </submittedName>
</protein>
<dbReference type="AlphaFoldDB" id="A0A0U2VQJ9"/>
<dbReference type="InterPro" id="IPR052172">
    <property type="entry name" value="UxaA_altronate/galactarate_dh"/>
</dbReference>
<reference evidence="6 7" key="2">
    <citation type="journal article" date="2016" name="Genome Announc.">
        <title>Complete Genome Sequences of Two Interactive Moderate Thermophiles, Paenibacillus napthalenovorans 32O-Y and Paenibacillus sp. 32O-W.</title>
        <authorList>
            <person name="Butler R.R.III."/>
            <person name="Wang J."/>
            <person name="Stark B.C."/>
            <person name="Pombert J.F."/>
        </authorList>
    </citation>
    <scope>NUCLEOTIDE SEQUENCE [LARGE SCALE GENOMIC DNA]</scope>
    <source>
        <strain evidence="6 7">32O-Y</strain>
    </source>
</reference>
<feature type="domain" description="D-galactarate/Altronate dehydratase C-terminal" evidence="5">
    <location>
        <begin position="144"/>
        <end position="386"/>
    </location>
</feature>
<feature type="coiled-coil region" evidence="3">
    <location>
        <begin position="207"/>
        <end position="234"/>
    </location>
</feature>
<keyword evidence="3" id="KW-0175">Coiled coil</keyword>
<proteinExistence type="inferred from homology"/>
<dbReference type="Pfam" id="PF04295">
    <property type="entry name" value="GD_AH_second"/>
    <property type="match status" value="1"/>
</dbReference>
<evidence type="ECO:0000313" key="6">
    <source>
        <dbReference type="EMBL" id="ALS23062.1"/>
    </source>
</evidence>